<dbReference type="Proteomes" id="UP001501752">
    <property type="component" value="Unassembled WGS sequence"/>
</dbReference>
<dbReference type="InterPro" id="IPR035985">
    <property type="entry name" value="Ubiquitin-activating_enz"/>
</dbReference>
<protein>
    <submittedName>
        <fullName evidence="2">TOMM leader peptide-binding protein</fullName>
    </submittedName>
</protein>
<feature type="domain" description="YcaO" evidence="1">
    <location>
        <begin position="367"/>
        <end position="738"/>
    </location>
</feature>
<accession>A0ABP9DLE5</accession>
<dbReference type="EMBL" id="BAABIS010000001">
    <property type="protein sequence ID" value="GAA4849956.1"/>
    <property type="molecule type" value="Genomic_DNA"/>
</dbReference>
<evidence type="ECO:0000313" key="3">
    <source>
        <dbReference type="Proteomes" id="UP001501752"/>
    </source>
</evidence>
<dbReference type="SUPFAM" id="SSF69572">
    <property type="entry name" value="Activating enzymes of the ubiquitin-like proteins"/>
    <property type="match status" value="1"/>
</dbReference>
<comment type="caution">
    <text evidence="2">The sequence shown here is derived from an EMBL/GenBank/DDBJ whole genome shotgun (WGS) entry which is preliminary data.</text>
</comment>
<dbReference type="Gene3D" id="3.30.1330.230">
    <property type="match status" value="1"/>
</dbReference>
<gene>
    <name evidence="2" type="ORF">GCM10023235_28610</name>
</gene>
<evidence type="ECO:0000313" key="2">
    <source>
        <dbReference type="EMBL" id="GAA4849956.1"/>
    </source>
</evidence>
<organism evidence="2 3">
    <name type="scientific">Kitasatospora terrestris</name>
    <dbReference type="NCBI Taxonomy" id="258051"/>
    <lineage>
        <taxon>Bacteria</taxon>
        <taxon>Bacillati</taxon>
        <taxon>Actinomycetota</taxon>
        <taxon>Actinomycetes</taxon>
        <taxon>Kitasatosporales</taxon>
        <taxon>Streptomycetaceae</taxon>
        <taxon>Kitasatospora</taxon>
    </lineage>
</organism>
<dbReference type="InterPro" id="IPR027624">
    <property type="entry name" value="TOMM_cyclo_SagD"/>
</dbReference>
<dbReference type="Gene3D" id="3.40.50.720">
    <property type="entry name" value="NAD(P)-binding Rossmann-like Domain"/>
    <property type="match status" value="1"/>
</dbReference>
<dbReference type="NCBIfam" id="TIGR03882">
    <property type="entry name" value="cyclo_dehyd_2"/>
    <property type="match status" value="1"/>
</dbReference>
<dbReference type="NCBIfam" id="TIGR03604">
    <property type="entry name" value="TOMM_cyclo_SagD"/>
    <property type="match status" value="1"/>
</dbReference>
<sequence>MVVGEATYLFSEDGVTAVQGPEMEALTPLLDGTRDLETLLREAAPNVPPARLGALMGRLADEGLVALRPAGAPAAEESELAYWESAGLDGAIAAARTAAGRVHLAALGRTGRAEAEQALLTAGLTVTADPAEADLTVVLADDYLDPELTAVNADRLAAGRPWLLARPYGRQVWIGPVFRPGGACWSCLAHRLWGHRRAEAHVQHTLGEAGPAARPAAGLAALSALAAHLVALEAAKWLAGWRDPSQQAVWTLDTLTMAGRHHALPARPQCRACGDPGLMAERQWRPVEFASRPKAGGDGGGHRALPPEQVLERYGHLISPVTGVVKEIRRDPRGPAFLNSFLAGSNLAVGAHSLGALRAGLRSSNGGKGVTELHGRVSALGEAVERHSGHFHGDEPRLRGSLRSLGERALDPSGWLLFDERQYADRAGWNARHNGFQHVPAPFDPDRVLDWSPVWSVTEGRHRLLPTAALYFGAPKEPGEAPCHADSNGNAAGSSLEDAVLQGFLELVERDAVALWWYNRTRQPGIDLDAFADPWTEQLREVHAELGREVWALDVTSDLGVPTVVALSRRTDKPAEDIVFGFGAHFDPRLALRRALTEVNQLLPAVLGARPDGTGYAGGDAEALRWWRHCTTGDQPHLVPDPAAAAIRPADHPYRPRRDLREDVHHVRRLVEERGMELLVLDQTRPDLGLPVVKVIVPGLRHFWARFAPGRLYDVPVRLGRLARPTPYERLNPIPIFI</sequence>
<dbReference type="Gene3D" id="3.90.930.60">
    <property type="match status" value="1"/>
</dbReference>
<dbReference type="PANTHER" id="PTHR37809">
    <property type="entry name" value="RIBOSOMAL PROTEIN S12 METHYLTHIOTRANSFERASE ACCESSORY FACTOR YCAO"/>
    <property type="match status" value="1"/>
</dbReference>
<dbReference type="InterPro" id="IPR003776">
    <property type="entry name" value="YcaO-like_dom"/>
</dbReference>
<dbReference type="Gene3D" id="3.30.160.660">
    <property type="match status" value="1"/>
</dbReference>
<dbReference type="Gene3D" id="3.30.40.250">
    <property type="match status" value="1"/>
</dbReference>
<name>A0ABP9DLE5_9ACTN</name>
<dbReference type="Pfam" id="PF02624">
    <property type="entry name" value="YcaO"/>
    <property type="match status" value="1"/>
</dbReference>
<evidence type="ECO:0000259" key="1">
    <source>
        <dbReference type="PROSITE" id="PS51664"/>
    </source>
</evidence>
<keyword evidence="3" id="KW-1185">Reference proteome</keyword>
<proteinExistence type="predicted"/>
<dbReference type="PROSITE" id="PS51664">
    <property type="entry name" value="YCAO"/>
    <property type="match status" value="1"/>
</dbReference>
<dbReference type="InterPro" id="IPR022291">
    <property type="entry name" value="Bacteriocin_synth_cyclodeHase"/>
</dbReference>
<dbReference type="PANTHER" id="PTHR37809:SF1">
    <property type="entry name" value="RIBOSOMAL PROTEIN S12 METHYLTHIOTRANSFERASE ACCESSORY FACTOR YCAO"/>
    <property type="match status" value="1"/>
</dbReference>
<dbReference type="NCBIfam" id="TIGR00702">
    <property type="entry name" value="YcaO-type kinase domain"/>
    <property type="match status" value="1"/>
</dbReference>
<reference evidence="3" key="1">
    <citation type="journal article" date="2019" name="Int. J. Syst. Evol. Microbiol.">
        <title>The Global Catalogue of Microorganisms (GCM) 10K type strain sequencing project: providing services to taxonomists for standard genome sequencing and annotation.</title>
        <authorList>
            <consortium name="The Broad Institute Genomics Platform"/>
            <consortium name="The Broad Institute Genome Sequencing Center for Infectious Disease"/>
            <person name="Wu L."/>
            <person name="Ma J."/>
        </authorList>
    </citation>
    <scope>NUCLEOTIDE SEQUENCE [LARGE SCALE GENOMIC DNA]</scope>
    <source>
        <strain evidence="3">JCM 13006</strain>
    </source>
</reference>